<dbReference type="Gene3D" id="3.30.1180.10">
    <property type="match status" value="1"/>
</dbReference>
<name>A0ABZ2Y7U3_9FIRM</name>
<dbReference type="EMBL" id="CP121687">
    <property type="protein sequence ID" value="WZL70980.1"/>
    <property type="molecule type" value="Genomic_DNA"/>
</dbReference>
<organism evidence="3 4">
    <name type="scientific">Defluviitalea saccharophila</name>
    <dbReference type="NCBI Taxonomy" id="879970"/>
    <lineage>
        <taxon>Bacteria</taxon>
        <taxon>Bacillati</taxon>
        <taxon>Bacillota</taxon>
        <taxon>Clostridia</taxon>
        <taxon>Lachnospirales</taxon>
        <taxon>Defluviitaleaceae</taxon>
        <taxon>Defluviitalea</taxon>
    </lineage>
</organism>
<reference evidence="3 4" key="1">
    <citation type="submission" date="2023-03" db="EMBL/GenBank/DDBJ databases">
        <title>Novel Species.</title>
        <authorList>
            <person name="Ma S."/>
        </authorList>
    </citation>
    <scope>NUCLEOTIDE SEQUENCE [LARGE SCALE GENOMIC DNA]</scope>
    <source>
        <strain evidence="3 4">LIND6LT2</strain>
    </source>
</reference>
<dbReference type="NCBIfam" id="TIGR00762">
    <property type="entry name" value="DegV"/>
    <property type="match status" value="1"/>
</dbReference>
<dbReference type="PANTHER" id="PTHR33434:SF3">
    <property type="entry name" value="DEGV DOMAIN-CONTAINING PROTEIN YITS"/>
    <property type="match status" value="1"/>
</dbReference>
<gene>
    <name evidence="3" type="ORF">QBE51_05515</name>
</gene>
<dbReference type="InterPro" id="IPR003797">
    <property type="entry name" value="DegV"/>
</dbReference>
<dbReference type="PROSITE" id="PS51482">
    <property type="entry name" value="DEGV"/>
    <property type="match status" value="1"/>
</dbReference>
<evidence type="ECO:0000256" key="2">
    <source>
        <dbReference type="ARBA" id="ARBA00023121"/>
    </source>
</evidence>
<dbReference type="RefSeq" id="WP_341877943.1">
    <property type="nucleotide sequence ID" value="NZ_CP121687.1"/>
</dbReference>
<evidence type="ECO:0000256" key="1">
    <source>
        <dbReference type="ARBA" id="ARBA00003238"/>
    </source>
</evidence>
<evidence type="ECO:0000313" key="4">
    <source>
        <dbReference type="Proteomes" id="UP001486565"/>
    </source>
</evidence>
<dbReference type="InterPro" id="IPR050270">
    <property type="entry name" value="DegV_domain_contain"/>
</dbReference>
<dbReference type="Gene3D" id="3.40.50.10170">
    <property type="match status" value="1"/>
</dbReference>
<dbReference type="SUPFAM" id="SSF82549">
    <property type="entry name" value="DAK1/DegV-like"/>
    <property type="match status" value="1"/>
</dbReference>
<dbReference type="Proteomes" id="UP001486565">
    <property type="component" value="Chromosome"/>
</dbReference>
<evidence type="ECO:0000313" key="3">
    <source>
        <dbReference type="EMBL" id="WZL70980.1"/>
    </source>
</evidence>
<keyword evidence="2" id="KW-0446">Lipid-binding</keyword>
<dbReference type="InterPro" id="IPR043168">
    <property type="entry name" value="DegV_C"/>
</dbReference>
<sequence>MSDFVILSDSSCDLPDSVVNEYNIELIPFYVSFDQNTYYKERVELTIRDFYNTLRKKNVFPKTSLPSVNDYMKIFTSYIRENKGIICFCLTSKFSGSYQAAVNAKNILLEEYPDAKIEVINSIQATAGQGLIVLQAAKMQKAGYSMEDTVRKIEILKETARITFFVDTLEYLEKGGRIGKVSALIGGVLNFKPLIVVKEGELIPYGKIRGRKKALKKIIEMAEEIIQDDFDSYEFCIAHGDCIEEADVLKNMLEEEWNLKMDLPFFEIGTTIGTNTGPDAIGICFIKKYDRI</sequence>
<dbReference type="PANTHER" id="PTHR33434">
    <property type="entry name" value="DEGV DOMAIN-CONTAINING PROTEIN DR_1986-RELATED"/>
    <property type="match status" value="1"/>
</dbReference>
<keyword evidence="4" id="KW-1185">Reference proteome</keyword>
<proteinExistence type="predicted"/>
<dbReference type="Pfam" id="PF02645">
    <property type="entry name" value="DegV"/>
    <property type="match status" value="1"/>
</dbReference>
<protein>
    <submittedName>
        <fullName evidence="3">DegV family protein</fullName>
    </submittedName>
</protein>
<comment type="function">
    <text evidence="1">May bind long-chain fatty acids, such as palmitate, and may play a role in lipid transport or fatty acid metabolism.</text>
</comment>
<accession>A0ABZ2Y7U3</accession>